<comment type="caution">
    <text evidence="14">The sequence shown here is derived from an EMBL/GenBank/DDBJ whole genome shotgun (WGS) entry which is preliminary data.</text>
</comment>
<dbReference type="InterPro" id="IPR056350">
    <property type="entry name" value="HAT_Syf1_central"/>
</dbReference>
<comment type="similarity">
    <text evidence="2">Belongs to the crooked-neck family.</text>
</comment>
<evidence type="ECO:0000256" key="4">
    <source>
        <dbReference type="ARBA" id="ARBA00022728"/>
    </source>
</evidence>
<proteinExistence type="inferred from homology"/>
<accession>A0A9P6ILA7</accession>
<dbReference type="SMART" id="SM00386">
    <property type="entry name" value="HAT"/>
    <property type="match status" value="9"/>
</dbReference>
<keyword evidence="15" id="KW-1185">Reference proteome</keyword>
<sequence>MPAEKKKNTAKRNKSVVVVADADTAAAAAAAAATATATATSERIDVLDESINISDKDVPFEEDLLRNPYSLRHWLRYLDHHASSSIAQQFVVYERAVKELPGSYKLWKAYLDQRRQHLAKRLLPYVEAQEDWESLDDCYERALMPRIWIDYLEHLMATPRITKTRRSFDKALRALPITQHIRIWGLYLDWAKKTGGETALKVYKRYLKLEPNHGEDYVDLLITMERYDEAATRLCKIINNESFQSMHGKSHYQLWRQLCDIICSHPKDIKSLAIENILRSGIKRFTDQTGRLWNDLAKYWILLNHFEKARDVYEEAITSVMTVRDFTQVFDAYAEFEESVISAKMEAAEIAEAEGEEEVDQLELDMRLMRLERLMERRPLLVNEVLLRQNPNSVPEWQKRVELWGENAQKVVETYTKAVTTIHPKKSDGKLTSLWVNFAKFYENGNDLASARTIFEKATKVNYKTVNDLADVWCEYAEMELRRENYDAALRVMGRATIASKQKNIIYHDESLPVQIRVYKSLRLWSFYVDMEESIGTVESTKAVYDRILELKIANPQIIVNYANFLEENKFFEESYKVYERGIDLFGYPIAFELWNTYLLKFIKRH</sequence>
<dbReference type="InterPro" id="IPR011990">
    <property type="entry name" value="TPR-like_helical_dom_sf"/>
</dbReference>
<feature type="domain" description="Pre-mRNA-splicing factor Syf1-like N-terminal HAT-repeats" evidence="13">
    <location>
        <begin position="56"/>
        <end position="212"/>
    </location>
</feature>
<dbReference type="GO" id="GO:0000349">
    <property type="term" value="P:generation of catalytic spliceosome for first transesterification step"/>
    <property type="evidence" value="ECO:0007669"/>
    <property type="project" value="TreeGrafter"/>
</dbReference>
<dbReference type="PANTHER" id="PTHR11246:SF5">
    <property type="entry name" value="PRE-MRNA-SPLICING FACTOR SYF1"/>
    <property type="match status" value="1"/>
</dbReference>
<protein>
    <recommendedName>
        <fullName evidence="8">Pre-mRNA-splicing factor SYF1</fullName>
    </recommendedName>
    <alternativeName>
        <fullName evidence="9">Pre-mRNA-splicing factor syf1</fullName>
    </alternativeName>
</protein>
<evidence type="ECO:0000256" key="3">
    <source>
        <dbReference type="ARBA" id="ARBA00022664"/>
    </source>
</evidence>
<dbReference type="InterPro" id="IPR045075">
    <property type="entry name" value="Syf1-like"/>
</dbReference>
<keyword evidence="3" id="KW-0507">mRNA processing</keyword>
<dbReference type="EMBL" id="JAAAHW010009997">
    <property type="protein sequence ID" value="KAF9932514.1"/>
    <property type="molecule type" value="Genomic_DNA"/>
</dbReference>
<dbReference type="InterPro" id="IPR055430">
    <property type="entry name" value="HAT_Syf1_CNRKL1_C"/>
</dbReference>
<dbReference type="PANTHER" id="PTHR11246">
    <property type="entry name" value="PRE-MRNA SPLICING FACTOR"/>
    <property type="match status" value="1"/>
</dbReference>
<dbReference type="InterPro" id="IPR003107">
    <property type="entry name" value="HAT"/>
</dbReference>
<dbReference type="InterPro" id="IPR055433">
    <property type="entry name" value="HAT_Syf1-like_N"/>
</dbReference>
<evidence type="ECO:0000256" key="1">
    <source>
        <dbReference type="ARBA" id="ARBA00004123"/>
    </source>
</evidence>
<dbReference type="AlphaFoldDB" id="A0A9P6ILA7"/>
<dbReference type="Pfam" id="PF23233">
    <property type="entry name" value="HAT_Syf1_CNRKL1_N"/>
    <property type="match status" value="1"/>
</dbReference>
<keyword evidence="6" id="KW-0508">mRNA splicing</keyword>
<organism evidence="14 15">
    <name type="scientific">Modicella reniformis</name>
    <dbReference type="NCBI Taxonomy" id="1440133"/>
    <lineage>
        <taxon>Eukaryota</taxon>
        <taxon>Fungi</taxon>
        <taxon>Fungi incertae sedis</taxon>
        <taxon>Mucoromycota</taxon>
        <taxon>Mortierellomycotina</taxon>
        <taxon>Mortierellomycetes</taxon>
        <taxon>Mortierellales</taxon>
        <taxon>Mortierellaceae</taxon>
        <taxon>Modicella</taxon>
    </lineage>
</organism>
<evidence type="ECO:0000256" key="6">
    <source>
        <dbReference type="ARBA" id="ARBA00023187"/>
    </source>
</evidence>
<evidence type="ECO:0000256" key="9">
    <source>
        <dbReference type="ARBA" id="ARBA00067212"/>
    </source>
</evidence>
<dbReference type="Pfam" id="PF23220">
    <property type="entry name" value="HAT_Syf1_M"/>
    <property type="match status" value="1"/>
</dbReference>
<keyword evidence="10" id="KW-0175">Coiled coil</keyword>
<evidence type="ECO:0000259" key="13">
    <source>
        <dbReference type="Pfam" id="PF23233"/>
    </source>
</evidence>
<gene>
    <name evidence="14" type="primary">XAB2</name>
    <name evidence="14" type="ORF">BGZ65_004443</name>
</gene>
<dbReference type="Gene3D" id="1.25.40.10">
    <property type="entry name" value="Tetratricopeptide repeat domain"/>
    <property type="match status" value="4"/>
</dbReference>
<dbReference type="SUPFAM" id="SSF48452">
    <property type="entry name" value="TPR-like"/>
    <property type="match status" value="4"/>
</dbReference>
<comment type="subcellular location">
    <subcellularLocation>
        <location evidence="1">Nucleus</location>
    </subcellularLocation>
</comment>
<keyword evidence="5" id="KW-0677">Repeat</keyword>
<evidence type="ECO:0000313" key="15">
    <source>
        <dbReference type="Proteomes" id="UP000749646"/>
    </source>
</evidence>
<name>A0A9P6ILA7_9FUNG</name>
<feature type="domain" description="Pre-mRNA-splicing factor Syf1/CRNKL1-like C-terminal HAT-repeats" evidence="12">
    <location>
        <begin position="424"/>
        <end position="605"/>
    </location>
</feature>
<evidence type="ECO:0000256" key="10">
    <source>
        <dbReference type="SAM" id="Coils"/>
    </source>
</evidence>
<feature type="domain" description="Pre-mRNA-splicing factor SYF1 central HAT repeats" evidence="11">
    <location>
        <begin position="215"/>
        <end position="422"/>
    </location>
</feature>
<evidence type="ECO:0000256" key="7">
    <source>
        <dbReference type="ARBA" id="ARBA00023242"/>
    </source>
</evidence>
<dbReference type="GO" id="GO:0000974">
    <property type="term" value="C:Prp19 complex"/>
    <property type="evidence" value="ECO:0007669"/>
    <property type="project" value="TreeGrafter"/>
</dbReference>
<evidence type="ECO:0000259" key="11">
    <source>
        <dbReference type="Pfam" id="PF23220"/>
    </source>
</evidence>
<keyword evidence="7" id="KW-0539">Nucleus</keyword>
<evidence type="ECO:0000313" key="14">
    <source>
        <dbReference type="EMBL" id="KAF9932514.1"/>
    </source>
</evidence>
<keyword evidence="4" id="KW-0747">Spliceosome</keyword>
<dbReference type="GO" id="GO:0071007">
    <property type="term" value="C:U2-type catalytic step 2 spliceosome"/>
    <property type="evidence" value="ECO:0007669"/>
    <property type="project" value="TreeGrafter"/>
</dbReference>
<dbReference type="GO" id="GO:0071014">
    <property type="term" value="C:post-mRNA release spliceosomal complex"/>
    <property type="evidence" value="ECO:0007669"/>
    <property type="project" value="TreeGrafter"/>
</dbReference>
<evidence type="ECO:0000256" key="5">
    <source>
        <dbReference type="ARBA" id="ARBA00022737"/>
    </source>
</evidence>
<evidence type="ECO:0000256" key="2">
    <source>
        <dbReference type="ARBA" id="ARBA00008644"/>
    </source>
</evidence>
<feature type="coiled-coil region" evidence="10">
    <location>
        <begin position="345"/>
        <end position="372"/>
    </location>
</feature>
<dbReference type="Pfam" id="PF23231">
    <property type="entry name" value="HAT_Syf1_CNRKL1_C"/>
    <property type="match status" value="1"/>
</dbReference>
<evidence type="ECO:0000259" key="12">
    <source>
        <dbReference type="Pfam" id="PF23231"/>
    </source>
</evidence>
<dbReference type="OrthoDB" id="10067343at2759"/>
<reference evidence="14" key="1">
    <citation type="journal article" date="2020" name="Fungal Divers.">
        <title>Resolving the Mortierellaceae phylogeny through synthesis of multi-gene phylogenetics and phylogenomics.</title>
        <authorList>
            <person name="Vandepol N."/>
            <person name="Liber J."/>
            <person name="Desiro A."/>
            <person name="Na H."/>
            <person name="Kennedy M."/>
            <person name="Barry K."/>
            <person name="Grigoriev I.V."/>
            <person name="Miller A.N."/>
            <person name="O'Donnell K."/>
            <person name="Stajich J.E."/>
            <person name="Bonito G."/>
        </authorList>
    </citation>
    <scope>NUCLEOTIDE SEQUENCE</scope>
    <source>
        <strain evidence="14">MES-2147</strain>
    </source>
</reference>
<dbReference type="FunFam" id="1.25.40.10:FF:000137">
    <property type="entry name" value="Pre-mRNA-splicing factor syf1"/>
    <property type="match status" value="1"/>
</dbReference>
<dbReference type="Proteomes" id="UP000749646">
    <property type="component" value="Unassembled WGS sequence"/>
</dbReference>
<evidence type="ECO:0000256" key="8">
    <source>
        <dbReference type="ARBA" id="ARBA00039472"/>
    </source>
</evidence>
<feature type="non-terminal residue" evidence="14">
    <location>
        <position position="1"/>
    </location>
</feature>